<dbReference type="Proteomes" id="UP000027265">
    <property type="component" value="Unassembled WGS sequence"/>
</dbReference>
<dbReference type="HOGENOM" id="CLU_1759085_0_0_1"/>
<protein>
    <submittedName>
        <fullName evidence="2">Uncharacterized protein</fullName>
    </submittedName>
</protein>
<organism evidence="2 3">
    <name type="scientific">Jaapia argillacea MUCL 33604</name>
    <dbReference type="NCBI Taxonomy" id="933084"/>
    <lineage>
        <taxon>Eukaryota</taxon>
        <taxon>Fungi</taxon>
        <taxon>Dikarya</taxon>
        <taxon>Basidiomycota</taxon>
        <taxon>Agaricomycotina</taxon>
        <taxon>Agaricomycetes</taxon>
        <taxon>Agaricomycetidae</taxon>
        <taxon>Jaapiales</taxon>
        <taxon>Jaapiaceae</taxon>
        <taxon>Jaapia</taxon>
    </lineage>
</organism>
<evidence type="ECO:0000313" key="3">
    <source>
        <dbReference type="Proteomes" id="UP000027265"/>
    </source>
</evidence>
<evidence type="ECO:0000256" key="1">
    <source>
        <dbReference type="SAM" id="MobiDB-lite"/>
    </source>
</evidence>
<name>A0A067QBG7_9AGAM</name>
<dbReference type="EMBL" id="KL197713">
    <property type="protein sequence ID" value="KDQ60857.1"/>
    <property type="molecule type" value="Genomic_DNA"/>
</dbReference>
<dbReference type="OrthoDB" id="10006572at2759"/>
<dbReference type="AlphaFoldDB" id="A0A067QBG7"/>
<gene>
    <name evidence="2" type="ORF">JAAARDRAFT_31856</name>
</gene>
<accession>A0A067QBG7</accession>
<proteinExistence type="predicted"/>
<dbReference type="STRING" id="933084.A0A067QBG7"/>
<feature type="region of interest" description="Disordered" evidence="1">
    <location>
        <begin position="107"/>
        <end position="127"/>
    </location>
</feature>
<evidence type="ECO:0000313" key="2">
    <source>
        <dbReference type="EMBL" id="KDQ60857.1"/>
    </source>
</evidence>
<reference evidence="3" key="1">
    <citation type="journal article" date="2014" name="Proc. Natl. Acad. Sci. U.S.A.">
        <title>Extensive sampling of basidiomycete genomes demonstrates inadequacy of the white-rot/brown-rot paradigm for wood decay fungi.</title>
        <authorList>
            <person name="Riley R."/>
            <person name="Salamov A.A."/>
            <person name="Brown D.W."/>
            <person name="Nagy L.G."/>
            <person name="Floudas D."/>
            <person name="Held B.W."/>
            <person name="Levasseur A."/>
            <person name="Lombard V."/>
            <person name="Morin E."/>
            <person name="Otillar R."/>
            <person name="Lindquist E.A."/>
            <person name="Sun H."/>
            <person name="LaButti K.M."/>
            <person name="Schmutz J."/>
            <person name="Jabbour D."/>
            <person name="Luo H."/>
            <person name="Baker S.E."/>
            <person name="Pisabarro A.G."/>
            <person name="Walton J.D."/>
            <person name="Blanchette R.A."/>
            <person name="Henrissat B."/>
            <person name="Martin F."/>
            <person name="Cullen D."/>
            <person name="Hibbett D.S."/>
            <person name="Grigoriev I.V."/>
        </authorList>
    </citation>
    <scope>NUCLEOTIDE SEQUENCE [LARGE SCALE GENOMIC DNA]</scope>
    <source>
        <strain evidence="3">MUCL 33604</strain>
    </source>
</reference>
<keyword evidence="3" id="KW-1185">Reference proteome</keyword>
<sequence length="148" mass="15929">MATGAAVTDSSTSVSAFLPESWLNRCKWLNAGLHSRIVQQIIVDDDVLAVISYDVDRSANGGLPSVELVNFQRHEFLGPSPAQLPTDFPHPSNSASCNAAHAELIRRSRTEEPPSRSHPYLSAGSRANGRTFSGGLMKLPSTATSIHF</sequence>
<dbReference type="InParanoid" id="A0A067QBG7"/>